<reference evidence="2" key="1">
    <citation type="submission" date="2014-09" db="EMBL/GenBank/DDBJ databases">
        <authorList>
            <person name="Sharma Rahul"/>
            <person name="Thines Marco"/>
        </authorList>
    </citation>
    <scope>NUCLEOTIDE SEQUENCE [LARGE SCALE GENOMIC DNA]</scope>
</reference>
<proteinExistence type="predicted"/>
<accession>A0A0P1AJH0</accession>
<protein>
    <submittedName>
        <fullName evidence="1">Uncharacterized protein</fullName>
    </submittedName>
</protein>
<name>A0A0P1AJH0_PLAHL</name>
<dbReference type="GeneID" id="36405914"/>
<dbReference type="EMBL" id="CCYD01000523">
    <property type="protein sequence ID" value="CEG40673.1"/>
    <property type="molecule type" value="Genomic_DNA"/>
</dbReference>
<evidence type="ECO:0000313" key="1">
    <source>
        <dbReference type="EMBL" id="CEG40673.1"/>
    </source>
</evidence>
<dbReference type="Proteomes" id="UP000054928">
    <property type="component" value="Unassembled WGS sequence"/>
</dbReference>
<keyword evidence="2" id="KW-1185">Reference proteome</keyword>
<sequence>MSIFGGSERFPIEHARSPGPIYAKPDVRDNGQVVMKADYKPVDETQKWGKREGWIGGKQLAQTFVASKESIRAPGYYNENISLIKIRAPQVSFSKSDRFLSQKVSMTDGEHQRERLTAESPGPKYNHHRHLDRLLELNHVKCTCPMSTVLVQASASHGCQLSIAMEF</sequence>
<dbReference type="OrthoDB" id="65581at2759"/>
<organism evidence="1 2">
    <name type="scientific">Plasmopara halstedii</name>
    <name type="common">Downy mildew of sunflower</name>
    <dbReference type="NCBI Taxonomy" id="4781"/>
    <lineage>
        <taxon>Eukaryota</taxon>
        <taxon>Sar</taxon>
        <taxon>Stramenopiles</taxon>
        <taxon>Oomycota</taxon>
        <taxon>Peronosporomycetes</taxon>
        <taxon>Peronosporales</taxon>
        <taxon>Peronosporaceae</taxon>
        <taxon>Plasmopara</taxon>
    </lineage>
</organism>
<dbReference type="AlphaFoldDB" id="A0A0P1AJH0"/>
<dbReference type="RefSeq" id="XP_024577042.1">
    <property type="nucleotide sequence ID" value="XM_024726356.1"/>
</dbReference>
<evidence type="ECO:0000313" key="2">
    <source>
        <dbReference type="Proteomes" id="UP000054928"/>
    </source>
</evidence>